<evidence type="ECO:0000313" key="6">
    <source>
        <dbReference type="Proteomes" id="UP000177010"/>
    </source>
</evidence>
<protein>
    <recommendedName>
        <fullName evidence="1">Xylose isomerase</fullName>
    </recommendedName>
</protein>
<keyword evidence="3 5" id="KW-0413">Isomerase</keyword>
<organism evidence="5 6">
    <name type="scientific">Lentilactobacillus sunkii</name>
    <dbReference type="NCBI Taxonomy" id="481719"/>
    <lineage>
        <taxon>Bacteria</taxon>
        <taxon>Bacillati</taxon>
        <taxon>Bacillota</taxon>
        <taxon>Bacilli</taxon>
        <taxon>Lactobacillales</taxon>
        <taxon>Lactobacillaceae</taxon>
        <taxon>Lentilactobacillus</taxon>
    </lineage>
</organism>
<evidence type="ECO:0000313" key="5">
    <source>
        <dbReference type="EMBL" id="OFA12605.1"/>
    </source>
</evidence>
<reference evidence="5 6" key="1">
    <citation type="submission" date="2016-09" db="EMBL/GenBank/DDBJ databases">
        <title>Genome Sequence of Lactobacillus sunkii Strain CG01.</title>
        <authorList>
            <person name="Poehlein A."/>
            <person name="Gabris C."/>
            <person name="Bengelsdorf F.R."/>
            <person name="Duerre P."/>
            <person name="Daniel R."/>
        </authorList>
    </citation>
    <scope>NUCLEOTIDE SEQUENCE [LARGE SCALE GENOMIC DNA]</scope>
    <source>
        <strain evidence="5 6">CG_D</strain>
    </source>
</reference>
<evidence type="ECO:0000256" key="3">
    <source>
        <dbReference type="ARBA" id="ARBA00023235"/>
    </source>
</evidence>
<gene>
    <name evidence="5" type="primary">xylA_2</name>
    <name evidence="5" type="ORF">LASUN_05430</name>
</gene>
<dbReference type="GO" id="GO:0009045">
    <property type="term" value="F:xylose isomerase activity"/>
    <property type="evidence" value="ECO:0007669"/>
    <property type="project" value="InterPro"/>
</dbReference>
<dbReference type="InterPro" id="IPR001998">
    <property type="entry name" value="Xylose_isomerase"/>
</dbReference>
<dbReference type="GO" id="GO:0046872">
    <property type="term" value="F:metal ion binding"/>
    <property type="evidence" value="ECO:0007669"/>
    <property type="project" value="UniProtKB-KW"/>
</dbReference>
<keyword evidence="4" id="KW-0119">Carbohydrate metabolism</keyword>
<accession>A0A1E7XHK9</accession>
<sequence length="152" mass="17067">MGNYDSLLYRCGGFEWDIDEYLSNLYESTAAMTEVIEDGSIGLRGGLNFDAKPRRSSFEPEDLFYGHIVGMDSFAAGLRVKNDGVLDDIVKKRYSSYNSGIGADIESNKASIKDLESYIIDKPQSELRAATHSDHLEEIKDTINHYIIQTLK</sequence>
<dbReference type="EMBL" id="MIQE01000006">
    <property type="protein sequence ID" value="OFA12605.1"/>
    <property type="molecule type" value="Genomic_DNA"/>
</dbReference>
<proteinExistence type="predicted"/>
<evidence type="ECO:0000256" key="1">
    <source>
        <dbReference type="ARBA" id="ARBA00018232"/>
    </source>
</evidence>
<dbReference type="InterPro" id="IPR036237">
    <property type="entry name" value="Xyl_isomerase-like_sf"/>
</dbReference>
<dbReference type="AlphaFoldDB" id="A0A1E7XHK9"/>
<dbReference type="STRING" id="481719.LASUN_05430"/>
<comment type="caution">
    <text evidence="5">The sequence shown here is derived from an EMBL/GenBank/DDBJ whole genome shotgun (WGS) entry which is preliminary data.</text>
</comment>
<dbReference type="SUPFAM" id="SSF51658">
    <property type="entry name" value="Xylose isomerase-like"/>
    <property type="match status" value="1"/>
</dbReference>
<evidence type="ECO:0000256" key="2">
    <source>
        <dbReference type="ARBA" id="ARBA00022723"/>
    </source>
</evidence>
<evidence type="ECO:0000256" key="4">
    <source>
        <dbReference type="ARBA" id="ARBA00023277"/>
    </source>
</evidence>
<dbReference type="Gene3D" id="3.20.20.150">
    <property type="entry name" value="Divalent-metal-dependent TIM barrel enzymes"/>
    <property type="match status" value="1"/>
</dbReference>
<dbReference type="GO" id="GO:0005975">
    <property type="term" value="P:carbohydrate metabolic process"/>
    <property type="evidence" value="ECO:0007669"/>
    <property type="project" value="InterPro"/>
</dbReference>
<dbReference type="Proteomes" id="UP000177010">
    <property type="component" value="Unassembled WGS sequence"/>
</dbReference>
<dbReference type="PROSITE" id="PS51415">
    <property type="entry name" value="XYLOSE_ISOMERASE"/>
    <property type="match status" value="1"/>
</dbReference>
<dbReference type="PANTHER" id="PTHR48306:SF1">
    <property type="entry name" value="XYLOSE ISOMERASE"/>
    <property type="match status" value="1"/>
</dbReference>
<keyword evidence="2" id="KW-0479">Metal-binding</keyword>
<name>A0A1E7XHK9_9LACO</name>
<dbReference type="PANTHER" id="PTHR48306">
    <property type="entry name" value="XYLOSE ISOMERASE"/>
    <property type="match status" value="1"/>
</dbReference>